<sequence length="193" mass="21342">MPVTAAFHNPTKIDAKLNGAVLPTQVAGLPTRSSSADMTHHHLQSRRLPLSKLGSCRGHPGLPPPPLPFEHKHAQPPSKKLPLSNWGSYRGHQGLPMLLQAVEHRHAETRACLGSRWDCVQHHQSSRARQVAHGATSSTPSRTRLSISVLLTHPPFSTTSYTGTARVPLQSFRFLHGYSHLRPHIHHPHIHAF</sequence>
<evidence type="ECO:0000313" key="3">
    <source>
        <dbReference type="Proteomes" id="UP001221142"/>
    </source>
</evidence>
<dbReference type="EMBL" id="JARKIF010000032">
    <property type="protein sequence ID" value="KAJ7611841.1"/>
    <property type="molecule type" value="Genomic_DNA"/>
</dbReference>
<gene>
    <name evidence="2" type="ORF">FB45DRAFT_317616</name>
</gene>
<protein>
    <submittedName>
        <fullName evidence="2">Uncharacterized protein</fullName>
    </submittedName>
</protein>
<feature type="region of interest" description="Disordered" evidence="1">
    <location>
        <begin position="55"/>
        <end position="82"/>
    </location>
</feature>
<comment type="caution">
    <text evidence="2">The sequence shown here is derived from an EMBL/GenBank/DDBJ whole genome shotgun (WGS) entry which is preliminary data.</text>
</comment>
<dbReference type="AlphaFoldDB" id="A0AAD7B6V4"/>
<proteinExistence type="predicted"/>
<accession>A0AAD7B6V4</accession>
<evidence type="ECO:0000256" key="1">
    <source>
        <dbReference type="SAM" id="MobiDB-lite"/>
    </source>
</evidence>
<evidence type="ECO:0000313" key="2">
    <source>
        <dbReference type="EMBL" id="KAJ7611841.1"/>
    </source>
</evidence>
<reference evidence="2" key="1">
    <citation type="submission" date="2023-03" db="EMBL/GenBank/DDBJ databases">
        <title>Massive genome expansion in bonnet fungi (Mycena s.s.) driven by repeated elements and novel gene families across ecological guilds.</title>
        <authorList>
            <consortium name="Lawrence Berkeley National Laboratory"/>
            <person name="Harder C.B."/>
            <person name="Miyauchi S."/>
            <person name="Viragh M."/>
            <person name="Kuo A."/>
            <person name="Thoen E."/>
            <person name="Andreopoulos B."/>
            <person name="Lu D."/>
            <person name="Skrede I."/>
            <person name="Drula E."/>
            <person name="Henrissat B."/>
            <person name="Morin E."/>
            <person name="Kohler A."/>
            <person name="Barry K."/>
            <person name="LaButti K."/>
            <person name="Morin E."/>
            <person name="Salamov A."/>
            <person name="Lipzen A."/>
            <person name="Mereny Z."/>
            <person name="Hegedus B."/>
            <person name="Baldrian P."/>
            <person name="Stursova M."/>
            <person name="Weitz H."/>
            <person name="Taylor A."/>
            <person name="Grigoriev I.V."/>
            <person name="Nagy L.G."/>
            <person name="Martin F."/>
            <person name="Kauserud H."/>
        </authorList>
    </citation>
    <scope>NUCLEOTIDE SEQUENCE</scope>
    <source>
        <strain evidence="2">9284</strain>
    </source>
</reference>
<keyword evidence="3" id="KW-1185">Reference proteome</keyword>
<name>A0AAD7B6V4_9AGAR</name>
<organism evidence="2 3">
    <name type="scientific">Roridomyces roridus</name>
    <dbReference type="NCBI Taxonomy" id="1738132"/>
    <lineage>
        <taxon>Eukaryota</taxon>
        <taxon>Fungi</taxon>
        <taxon>Dikarya</taxon>
        <taxon>Basidiomycota</taxon>
        <taxon>Agaricomycotina</taxon>
        <taxon>Agaricomycetes</taxon>
        <taxon>Agaricomycetidae</taxon>
        <taxon>Agaricales</taxon>
        <taxon>Marasmiineae</taxon>
        <taxon>Mycenaceae</taxon>
        <taxon>Roridomyces</taxon>
    </lineage>
</organism>
<dbReference type="Proteomes" id="UP001221142">
    <property type="component" value="Unassembled WGS sequence"/>
</dbReference>